<dbReference type="Proteomes" id="UP001595886">
    <property type="component" value="Unassembled WGS sequence"/>
</dbReference>
<sequence>MNYWREILSMAACILLVGCLSQSIQAKNFLKEKKESESDVISENYFYEQRKCYAEWNSLLQGWKKEGGGVRESMGETRRISIKLNRSNFAKGVKKAWRQQKKDGRQVFFPTWPISEEQYRYVMFSTLEAFSGYVSAECESTSWLGPILWDELRVPGEARISNSRFKDMPEKILADPKESINWLMYGIFSSPAN</sequence>
<protein>
    <recommendedName>
        <fullName evidence="4">Lipoprotein</fullName>
    </recommendedName>
</protein>
<dbReference type="EMBL" id="JBHSHD010000005">
    <property type="protein sequence ID" value="MFC4819602.1"/>
    <property type="molecule type" value="Genomic_DNA"/>
</dbReference>
<dbReference type="RefSeq" id="WP_380019385.1">
    <property type="nucleotide sequence ID" value="NZ_JBHSHD010000005.1"/>
</dbReference>
<dbReference type="PROSITE" id="PS51257">
    <property type="entry name" value="PROKAR_LIPOPROTEIN"/>
    <property type="match status" value="1"/>
</dbReference>
<proteinExistence type="predicted"/>
<keyword evidence="1" id="KW-0732">Signal</keyword>
<accession>A0ABV9QRG3</accession>
<evidence type="ECO:0000313" key="3">
    <source>
        <dbReference type="Proteomes" id="UP001595886"/>
    </source>
</evidence>
<gene>
    <name evidence="2" type="ORF">ACFO6Q_04665</name>
</gene>
<feature type="chain" id="PRO_5045259624" description="Lipoprotein" evidence="1">
    <location>
        <begin position="27"/>
        <end position="193"/>
    </location>
</feature>
<evidence type="ECO:0008006" key="4">
    <source>
        <dbReference type="Google" id="ProtNLM"/>
    </source>
</evidence>
<organism evidence="2 3">
    <name type="scientific">Dokdonella ginsengisoli</name>
    <dbReference type="NCBI Taxonomy" id="363846"/>
    <lineage>
        <taxon>Bacteria</taxon>
        <taxon>Pseudomonadati</taxon>
        <taxon>Pseudomonadota</taxon>
        <taxon>Gammaproteobacteria</taxon>
        <taxon>Lysobacterales</taxon>
        <taxon>Rhodanobacteraceae</taxon>
        <taxon>Dokdonella</taxon>
    </lineage>
</organism>
<keyword evidence="3" id="KW-1185">Reference proteome</keyword>
<name>A0ABV9QRG3_9GAMM</name>
<reference evidence="3" key="1">
    <citation type="journal article" date="2019" name="Int. J. Syst. Evol. Microbiol.">
        <title>The Global Catalogue of Microorganisms (GCM) 10K type strain sequencing project: providing services to taxonomists for standard genome sequencing and annotation.</title>
        <authorList>
            <consortium name="The Broad Institute Genomics Platform"/>
            <consortium name="The Broad Institute Genome Sequencing Center for Infectious Disease"/>
            <person name="Wu L."/>
            <person name="Ma J."/>
        </authorList>
    </citation>
    <scope>NUCLEOTIDE SEQUENCE [LARGE SCALE GENOMIC DNA]</scope>
    <source>
        <strain evidence="3">CCUG 30340</strain>
    </source>
</reference>
<evidence type="ECO:0000313" key="2">
    <source>
        <dbReference type="EMBL" id="MFC4819602.1"/>
    </source>
</evidence>
<feature type="signal peptide" evidence="1">
    <location>
        <begin position="1"/>
        <end position="26"/>
    </location>
</feature>
<comment type="caution">
    <text evidence="2">The sequence shown here is derived from an EMBL/GenBank/DDBJ whole genome shotgun (WGS) entry which is preliminary data.</text>
</comment>
<evidence type="ECO:0000256" key="1">
    <source>
        <dbReference type="SAM" id="SignalP"/>
    </source>
</evidence>